<name>X0T063_9ZZZZ</name>
<dbReference type="EMBL" id="BARS01007326">
    <property type="protein sequence ID" value="GAF81557.1"/>
    <property type="molecule type" value="Genomic_DNA"/>
</dbReference>
<proteinExistence type="predicted"/>
<dbReference type="InterPro" id="IPR001611">
    <property type="entry name" value="Leu-rich_rpt"/>
</dbReference>
<evidence type="ECO:0000313" key="1">
    <source>
        <dbReference type="EMBL" id="GAF81557.1"/>
    </source>
</evidence>
<protein>
    <submittedName>
        <fullName evidence="1">Uncharacterized protein</fullName>
    </submittedName>
</protein>
<dbReference type="AlphaFoldDB" id="X0T063"/>
<sequence length="128" mass="14772">MPRICPMYEDDFYFEICDCSIDSDDRKVLEELEDLIDDQLEIVPPVFELNGKVHPIHLVGKRFTIGEIHVNGLGLTKKKLTYFPECVLSLSKLKRLHLEDNLIPSIPENLDFLKDLRELDLSSNQISS</sequence>
<dbReference type="SUPFAM" id="SSF52058">
    <property type="entry name" value="L domain-like"/>
    <property type="match status" value="1"/>
</dbReference>
<dbReference type="PROSITE" id="PS51450">
    <property type="entry name" value="LRR"/>
    <property type="match status" value="2"/>
</dbReference>
<organism evidence="1">
    <name type="scientific">marine sediment metagenome</name>
    <dbReference type="NCBI Taxonomy" id="412755"/>
    <lineage>
        <taxon>unclassified sequences</taxon>
        <taxon>metagenomes</taxon>
        <taxon>ecological metagenomes</taxon>
    </lineage>
</organism>
<dbReference type="InterPro" id="IPR032675">
    <property type="entry name" value="LRR_dom_sf"/>
</dbReference>
<accession>X0T063</accession>
<dbReference type="Pfam" id="PF13855">
    <property type="entry name" value="LRR_8"/>
    <property type="match status" value="1"/>
</dbReference>
<reference evidence="1" key="1">
    <citation type="journal article" date="2014" name="Front. Microbiol.">
        <title>High frequency of phylogenetically diverse reductive dehalogenase-homologous genes in deep subseafloor sedimentary metagenomes.</title>
        <authorList>
            <person name="Kawai M."/>
            <person name="Futagami T."/>
            <person name="Toyoda A."/>
            <person name="Takaki Y."/>
            <person name="Nishi S."/>
            <person name="Hori S."/>
            <person name="Arai W."/>
            <person name="Tsubouchi T."/>
            <person name="Morono Y."/>
            <person name="Uchiyama I."/>
            <person name="Ito T."/>
            <person name="Fujiyama A."/>
            <person name="Inagaki F."/>
            <person name="Takami H."/>
        </authorList>
    </citation>
    <scope>NUCLEOTIDE SEQUENCE</scope>
    <source>
        <strain evidence="1">Expedition CK06-06</strain>
    </source>
</reference>
<dbReference type="Gene3D" id="3.80.10.10">
    <property type="entry name" value="Ribonuclease Inhibitor"/>
    <property type="match status" value="1"/>
</dbReference>
<comment type="caution">
    <text evidence="1">The sequence shown here is derived from an EMBL/GenBank/DDBJ whole genome shotgun (WGS) entry which is preliminary data.</text>
</comment>
<gene>
    <name evidence="1" type="ORF">S01H1_14120</name>
</gene>
<feature type="non-terminal residue" evidence="1">
    <location>
        <position position="128"/>
    </location>
</feature>